<dbReference type="RefSeq" id="WP_146948341.1">
    <property type="nucleotide sequence ID" value="NZ_BJYV01000021.1"/>
</dbReference>
<evidence type="ECO:0000313" key="2">
    <source>
        <dbReference type="EMBL" id="GEO23240.1"/>
    </source>
</evidence>
<sequence>MGSNKLIPKTISSRVEFKRKFSLQEMYRAAVFAPRAMSKLGTNKKSKLVCQNFVKRIQLAVTEVNGCAICSYGHAKMALRQGMGNEEINSFLSEGGGGDFIKPEEAKGLLFAQHFADSRGFPKKYAYDAIVKEYGEEKAQIILSASQVMIVGNMYGIPLSALLSRLKGKPYKDSSIFYEFRTLILGFFFLPIAIVHGFIRGFIGLPNERFDVSADEE</sequence>
<dbReference type="Proteomes" id="UP000321301">
    <property type="component" value="Unassembled WGS sequence"/>
</dbReference>
<dbReference type="InterPro" id="IPR029032">
    <property type="entry name" value="AhpD-like"/>
</dbReference>
<evidence type="ECO:0000256" key="1">
    <source>
        <dbReference type="SAM" id="Phobius"/>
    </source>
</evidence>
<keyword evidence="1" id="KW-0812">Transmembrane</keyword>
<dbReference type="EMBL" id="BJYV01000021">
    <property type="protein sequence ID" value="GEO23240.1"/>
    <property type="molecule type" value="Genomic_DNA"/>
</dbReference>
<keyword evidence="1" id="KW-1133">Transmembrane helix</keyword>
<feature type="transmembrane region" description="Helical" evidence="1">
    <location>
        <begin position="183"/>
        <end position="203"/>
    </location>
</feature>
<keyword evidence="1" id="KW-0472">Membrane</keyword>
<comment type="caution">
    <text evidence="2">The sequence shown here is derived from an EMBL/GenBank/DDBJ whole genome shotgun (WGS) entry which is preliminary data.</text>
</comment>
<gene>
    <name evidence="2" type="ORF">CQA01_37740</name>
</gene>
<dbReference type="SUPFAM" id="SSF69118">
    <property type="entry name" value="AhpD-like"/>
    <property type="match status" value="1"/>
</dbReference>
<feature type="transmembrane region" description="Helical" evidence="1">
    <location>
        <begin position="141"/>
        <end position="163"/>
    </location>
</feature>
<dbReference type="AlphaFoldDB" id="A0A512CGR9"/>
<keyword evidence="3" id="KW-1185">Reference proteome</keyword>
<reference evidence="2 3" key="1">
    <citation type="submission" date="2019-07" db="EMBL/GenBank/DDBJ databases">
        <title>Whole genome shotgun sequence of Cyclobacterium qasimii NBRC 106168.</title>
        <authorList>
            <person name="Hosoyama A."/>
            <person name="Uohara A."/>
            <person name="Ohji S."/>
            <person name="Ichikawa N."/>
        </authorList>
    </citation>
    <scope>NUCLEOTIDE SEQUENCE [LARGE SCALE GENOMIC DNA]</scope>
    <source>
        <strain evidence="2 3">NBRC 106168</strain>
    </source>
</reference>
<accession>A0A512CGR9</accession>
<proteinExistence type="predicted"/>
<evidence type="ECO:0008006" key="4">
    <source>
        <dbReference type="Google" id="ProtNLM"/>
    </source>
</evidence>
<dbReference type="Gene3D" id="1.20.1290.10">
    <property type="entry name" value="AhpD-like"/>
    <property type="match status" value="1"/>
</dbReference>
<evidence type="ECO:0000313" key="3">
    <source>
        <dbReference type="Proteomes" id="UP000321301"/>
    </source>
</evidence>
<organism evidence="2 3">
    <name type="scientific">Cyclobacterium qasimii</name>
    <dbReference type="NCBI Taxonomy" id="1350429"/>
    <lineage>
        <taxon>Bacteria</taxon>
        <taxon>Pseudomonadati</taxon>
        <taxon>Bacteroidota</taxon>
        <taxon>Cytophagia</taxon>
        <taxon>Cytophagales</taxon>
        <taxon>Cyclobacteriaceae</taxon>
        <taxon>Cyclobacterium</taxon>
    </lineage>
</organism>
<name>A0A512CGR9_9BACT</name>
<protein>
    <recommendedName>
        <fullName evidence="4">Alkyl hydroperoxide reductase AhpD</fullName>
    </recommendedName>
</protein>